<dbReference type="EMBL" id="CAMXCT010004015">
    <property type="protein sequence ID" value="CAI4007353.1"/>
    <property type="molecule type" value="Genomic_DNA"/>
</dbReference>
<dbReference type="Proteomes" id="UP001152797">
    <property type="component" value="Unassembled WGS sequence"/>
</dbReference>
<reference evidence="2 3" key="2">
    <citation type="submission" date="2024-05" db="EMBL/GenBank/DDBJ databases">
        <authorList>
            <person name="Chen Y."/>
            <person name="Shah S."/>
            <person name="Dougan E. K."/>
            <person name="Thang M."/>
            <person name="Chan C."/>
        </authorList>
    </citation>
    <scope>NUCLEOTIDE SEQUENCE [LARGE SCALE GENOMIC DNA]</scope>
</reference>
<gene>
    <name evidence="1" type="ORF">C1SCF055_LOCUS32917</name>
</gene>
<dbReference type="EMBL" id="CAMXCT020004015">
    <property type="protein sequence ID" value="CAL1160728.1"/>
    <property type="molecule type" value="Genomic_DNA"/>
</dbReference>
<comment type="caution">
    <text evidence="1">The sequence shown here is derived from an EMBL/GenBank/DDBJ whole genome shotgun (WGS) entry which is preliminary data.</text>
</comment>
<feature type="non-terminal residue" evidence="1">
    <location>
        <position position="1"/>
    </location>
</feature>
<keyword evidence="3" id="KW-1185">Reference proteome</keyword>
<dbReference type="AlphaFoldDB" id="A0A9P1DEW3"/>
<proteinExistence type="predicted"/>
<evidence type="ECO:0000313" key="2">
    <source>
        <dbReference type="EMBL" id="CAL4794665.1"/>
    </source>
</evidence>
<evidence type="ECO:0000313" key="1">
    <source>
        <dbReference type="EMBL" id="CAI4007353.1"/>
    </source>
</evidence>
<reference evidence="1" key="1">
    <citation type="submission" date="2022-10" db="EMBL/GenBank/DDBJ databases">
        <authorList>
            <person name="Chen Y."/>
            <person name="Dougan E. K."/>
            <person name="Chan C."/>
            <person name="Rhodes N."/>
            <person name="Thang M."/>
        </authorList>
    </citation>
    <scope>NUCLEOTIDE SEQUENCE</scope>
</reference>
<evidence type="ECO:0000313" key="3">
    <source>
        <dbReference type="Proteomes" id="UP001152797"/>
    </source>
</evidence>
<sequence>LGRTVSFQKALMQVLDIVTVNANQPVPHAGKVRLFISLVISLKLWLGGMEIAHR</sequence>
<dbReference type="EMBL" id="CAMXCT030004015">
    <property type="protein sequence ID" value="CAL4794665.1"/>
    <property type="molecule type" value="Genomic_DNA"/>
</dbReference>
<protein>
    <submittedName>
        <fullName evidence="1">Uncharacterized protein</fullName>
    </submittedName>
</protein>
<accession>A0A9P1DEW3</accession>
<name>A0A9P1DEW3_9DINO</name>
<organism evidence="1">
    <name type="scientific">Cladocopium goreaui</name>
    <dbReference type="NCBI Taxonomy" id="2562237"/>
    <lineage>
        <taxon>Eukaryota</taxon>
        <taxon>Sar</taxon>
        <taxon>Alveolata</taxon>
        <taxon>Dinophyceae</taxon>
        <taxon>Suessiales</taxon>
        <taxon>Symbiodiniaceae</taxon>
        <taxon>Cladocopium</taxon>
    </lineage>
</organism>